<evidence type="ECO:0000313" key="1">
    <source>
        <dbReference type="EMBL" id="KAK3721389.1"/>
    </source>
</evidence>
<organism evidence="1 2">
    <name type="scientific">Vermiconidia calcicola</name>
    <dbReference type="NCBI Taxonomy" id="1690605"/>
    <lineage>
        <taxon>Eukaryota</taxon>
        <taxon>Fungi</taxon>
        <taxon>Dikarya</taxon>
        <taxon>Ascomycota</taxon>
        <taxon>Pezizomycotina</taxon>
        <taxon>Dothideomycetes</taxon>
        <taxon>Dothideomycetidae</taxon>
        <taxon>Mycosphaerellales</taxon>
        <taxon>Extremaceae</taxon>
        <taxon>Vermiconidia</taxon>
    </lineage>
</organism>
<comment type="caution">
    <text evidence="1">The sequence shown here is derived from an EMBL/GenBank/DDBJ whole genome shotgun (WGS) entry which is preliminary data.</text>
</comment>
<proteinExistence type="predicted"/>
<reference evidence="1" key="1">
    <citation type="submission" date="2023-07" db="EMBL/GenBank/DDBJ databases">
        <title>Black Yeasts Isolated from many extreme environments.</title>
        <authorList>
            <person name="Coleine C."/>
            <person name="Stajich J.E."/>
            <person name="Selbmann L."/>
        </authorList>
    </citation>
    <scope>NUCLEOTIDE SEQUENCE</scope>
    <source>
        <strain evidence="1">CCFEE 5714</strain>
    </source>
</reference>
<gene>
    <name evidence="1" type="ORF">LTR37_003265</name>
</gene>
<accession>A0ACC3NTG4</accession>
<name>A0ACC3NTG4_9PEZI</name>
<dbReference type="Proteomes" id="UP001281147">
    <property type="component" value="Unassembled WGS sequence"/>
</dbReference>
<dbReference type="EMBL" id="JAUTXU010000018">
    <property type="protein sequence ID" value="KAK3721389.1"/>
    <property type="molecule type" value="Genomic_DNA"/>
</dbReference>
<evidence type="ECO:0000313" key="2">
    <source>
        <dbReference type="Proteomes" id="UP001281147"/>
    </source>
</evidence>
<keyword evidence="2" id="KW-1185">Reference proteome</keyword>
<protein>
    <submittedName>
        <fullName evidence="1">Uncharacterized protein</fullName>
    </submittedName>
</protein>
<sequence length="220" mass="25848">MAKIGKGRQTRRVLPNVDFKGLVVDLERSTINDEDGDRVSDLDKRIHALPQELFEEIRDLTFTCNSGTVEIDEDYQPSAQLSLCKASRERFAPSYYGPEATFVFRSKYTMFKWLCSLTEGHRRSIGHIHYLHKYPAVRRKVTEDRELVGMTNGFARLGLELEGCVLRVTVEPVEYESMDEIMKKHKAEERKWDQWAYNKWKSMRRAWEVNAQKKMLFLHP</sequence>